<dbReference type="Pfam" id="PF14022">
    <property type="entry name" value="DUF4238"/>
    <property type="match status" value="1"/>
</dbReference>
<accession>A0A1G7U7Z8</accession>
<sequence>MAAAEFRKDNHYLSQGYLKRWESSPKKVFVYHRLVSHQNVPFWNEQSIAKTAYQEYLYALRSNGVESDEIERRFAEQFEFPAEACIEKVVNEDRLTSDDWHKLVRFLALHDLRTPARLIEHMTNYSETIMEIMDGVLAELPEKLEKHQHNEGESATEKINPTLPIKVYTDIKEGEEFGILKVETAAGRNSWLWTMQHQLNNTAKILHLHKWTIMRPAKGMSWITTDKPVIRLNYYSPGKYDFKGGLGNNGSEILMPLSPDHMLYTRVGKKPPQRGTRFSVEQTNILRRMIAEHAHRYVFGKTADDDVPGFIPRTINAEIFKHEKDQWERWHAEQTESENYFSGQGDVE</sequence>
<dbReference type="EMBL" id="FNAN01000018">
    <property type="protein sequence ID" value="SDG43527.1"/>
    <property type="molecule type" value="Genomic_DNA"/>
</dbReference>
<proteinExistence type="predicted"/>
<evidence type="ECO:0000313" key="1">
    <source>
        <dbReference type="EMBL" id="SDG43527.1"/>
    </source>
</evidence>
<dbReference type="AlphaFoldDB" id="A0A1G7U7Z8"/>
<dbReference type="InterPro" id="IPR025332">
    <property type="entry name" value="DUF4238"/>
</dbReference>
<keyword evidence="2" id="KW-1185">Reference proteome</keyword>
<organism evidence="1 2">
    <name type="scientific">Dyadobacter soli</name>
    <dbReference type="NCBI Taxonomy" id="659014"/>
    <lineage>
        <taxon>Bacteria</taxon>
        <taxon>Pseudomonadati</taxon>
        <taxon>Bacteroidota</taxon>
        <taxon>Cytophagia</taxon>
        <taxon>Cytophagales</taxon>
        <taxon>Spirosomataceae</taxon>
        <taxon>Dyadobacter</taxon>
    </lineage>
</organism>
<evidence type="ECO:0008006" key="3">
    <source>
        <dbReference type="Google" id="ProtNLM"/>
    </source>
</evidence>
<evidence type="ECO:0000313" key="2">
    <source>
        <dbReference type="Proteomes" id="UP000198748"/>
    </source>
</evidence>
<dbReference type="Proteomes" id="UP000198748">
    <property type="component" value="Unassembled WGS sequence"/>
</dbReference>
<protein>
    <recommendedName>
        <fullName evidence="3">DUF4238 domain-containing protein</fullName>
    </recommendedName>
</protein>
<dbReference type="RefSeq" id="WP_090156178.1">
    <property type="nucleotide sequence ID" value="NZ_FNAN01000018.1"/>
</dbReference>
<gene>
    <name evidence="1" type="ORF">SAMN04487996_118186</name>
</gene>
<dbReference type="OrthoDB" id="581042at2"/>
<name>A0A1G7U7Z8_9BACT</name>
<reference evidence="2" key="1">
    <citation type="submission" date="2016-10" db="EMBL/GenBank/DDBJ databases">
        <authorList>
            <person name="Varghese N."/>
            <person name="Submissions S."/>
        </authorList>
    </citation>
    <scope>NUCLEOTIDE SEQUENCE [LARGE SCALE GENOMIC DNA]</scope>
    <source>
        <strain evidence="2">DSM 25329</strain>
    </source>
</reference>